<gene>
    <name evidence="1" type="ORF">SAMN02745716_1111</name>
</gene>
<protein>
    <recommendedName>
        <fullName evidence="3">Cell wall binding repeat 2</fullName>
    </recommendedName>
</protein>
<organism evidence="1 2">
    <name type="scientific">Thermoleophilum album</name>
    <dbReference type="NCBI Taxonomy" id="29539"/>
    <lineage>
        <taxon>Bacteria</taxon>
        <taxon>Bacillati</taxon>
        <taxon>Actinomycetota</taxon>
        <taxon>Thermoleophilia</taxon>
        <taxon>Thermoleophilales</taxon>
        <taxon>Thermoleophilaceae</taxon>
        <taxon>Thermoleophilum</taxon>
    </lineage>
</organism>
<name>A0A1H6FQ75_THEAL</name>
<evidence type="ECO:0000313" key="2">
    <source>
        <dbReference type="Proteomes" id="UP000222056"/>
    </source>
</evidence>
<reference evidence="2" key="1">
    <citation type="submission" date="2016-10" db="EMBL/GenBank/DDBJ databases">
        <authorList>
            <person name="Varghese N."/>
            <person name="Submissions S."/>
        </authorList>
    </citation>
    <scope>NUCLEOTIDE SEQUENCE [LARGE SCALE GENOMIC DNA]</scope>
    <source>
        <strain evidence="2">ATCC 35263</strain>
    </source>
</reference>
<accession>A0A1H6FQ75</accession>
<dbReference type="STRING" id="29539.SAMN02745716_1111"/>
<proteinExistence type="predicted"/>
<dbReference type="EMBL" id="FNWJ01000001">
    <property type="protein sequence ID" value="SEH12502.1"/>
    <property type="molecule type" value="Genomic_DNA"/>
</dbReference>
<dbReference type="AlphaFoldDB" id="A0A1H6FQ75"/>
<sequence length="391" mass="40958">MLAVTALVVASALVGAGCQLGGGGDGRPPQLGARAGDQDAATKLGFPAVATRNTVRVGGGDPVADAAGVANLFYPATTSATRPRTVVLLDTRRWQDAVAAATLAADPLVAPLLFSSGGDLPPVTGETIRRLRPLGADLADDAQAILVGNGVPAPAGLRVKRIAGDDPYAIAAELDRFAAALRRRPSPRVLLFSGERPEWAMPAAAWAGFSGDSALPVRSRSVPAPIQRALARREGNAAIFLLGPESLISPRVERSLRRFGRVRRIGERARNAVELAVAFARYRSGTFGWGVVVPGYNLALASTTRPLDAAAAALLGSKGIFAPLLLTDRADALPRTVQQYLLSIQPGYEGTPQEAVYNRVWILGDDRAVSLGVQGQIDRLTELVPVQPQTP</sequence>
<evidence type="ECO:0008006" key="3">
    <source>
        <dbReference type="Google" id="ProtNLM"/>
    </source>
</evidence>
<dbReference type="Proteomes" id="UP000222056">
    <property type="component" value="Unassembled WGS sequence"/>
</dbReference>
<evidence type="ECO:0000313" key="1">
    <source>
        <dbReference type="EMBL" id="SEH12502.1"/>
    </source>
</evidence>
<keyword evidence="2" id="KW-1185">Reference proteome</keyword>